<dbReference type="PANTHER" id="PTHR13392">
    <property type="entry name" value="ATAXIN 1"/>
    <property type="match status" value="1"/>
</dbReference>
<keyword evidence="6" id="KW-0539">Nucleus</keyword>
<dbReference type="EMBL" id="CAJOAZ010000604">
    <property type="protein sequence ID" value="CAF3682191.1"/>
    <property type="molecule type" value="Genomic_DNA"/>
</dbReference>
<dbReference type="InterPro" id="IPR003652">
    <property type="entry name" value="Ataxin_AXH_dom"/>
</dbReference>
<evidence type="ECO:0000256" key="2">
    <source>
        <dbReference type="ARBA" id="ARBA00022491"/>
    </source>
</evidence>
<evidence type="ECO:0000313" key="9">
    <source>
        <dbReference type="EMBL" id="CAF3682191.1"/>
    </source>
</evidence>
<dbReference type="GO" id="GO:0005634">
    <property type="term" value="C:nucleus"/>
    <property type="evidence" value="ECO:0007669"/>
    <property type="project" value="UniProtKB-SubCell"/>
</dbReference>
<reference evidence="8" key="1">
    <citation type="submission" date="2021-02" db="EMBL/GenBank/DDBJ databases">
        <authorList>
            <person name="Nowell W R."/>
        </authorList>
    </citation>
    <scope>NUCLEOTIDE SEQUENCE</scope>
</reference>
<dbReference type="Proteomes" id="UP000663845">
    <property type="component" value="Unassembled WGS sequence"/>
</dbReference>
<organism evidence="8 10">
    <name type="scientific">Adineta steineri</name>
    <dbReference type="NCBI Taxonomy" id="433720"/>
    <lineage>
        <taxon>Eukaryota</taxon>
        <taxon>Metazoa</taxon>
        <taxon>Spiralia</taxon>
        <taxon>Gnathifera</taxon>
        <taxon>Rotifera</taxon>
        <taxon>Eurotatoria</taxon>
        <taxon>Bdelloidea</taxon>
        <taxon>Adinetida</taxon>
        <taxon>Adinetidae</taxon>
        <taxon>Adineta</taxon>
    </lineage>
</organism>
<dbReference type="Pfam" id="PF08517">
    <property type="entry name" value="AXH"/>
    <property type="match status" value="1"/>
</dbReference>
<evidence type="ECO:0000256" key="3">
    <source>
        <dbReference type="ARBA" id="ARBA00023015"/>
    </source>
</evidence>
<keyword evidence="2" id="KW-0678">Repressor</keyword>
<dbReference type="GO" id="GO:0003723">
    <property type="term" value="F:RNA binding"/>
    <property type="evidence" value="ECO:0007669"/>
    <property type="project" value="InterPro"/>
</dbReference>
<keyword evidence="5" id="KW-0804">Transcription</keyword>
<protein>
    <recommendedName>
        <fullName evidence="7">AXH domain-containing protein</fullName>
    </recommendedName>
</protein>
<dbReference type="InterPro" id="IPR036096">
    <property type="entry name" value="Ataxin_AXH_dom_sf"/>
</dbReference>
<comment type="caution">
    <text evidence="8">The sequence shown here is derived from an EMBL/GenBank/DDBJ whole genome shotgun (WGS) entry which is preliminary data.</text>
</comment>
<dbReference type="SMART" id="SM00536">
    <property type="entry name" value="AXH"/>
    <property type="match status" value="1"/>
</dbReference>
<dbReference type="AlphaFoldDB" id="A0A815ECL2"/>
<evidence type="ECO:0000313" key="10">
    <source>
        <dbReference type="Proteomes" id="UP000663845"/>
    </source>
</evidence>
<evidence type="ECO:0000256" key="5">
    <source>
        <dbReference type="ARBA" id="ARBA00023163"/>
    </source>
</evidence>
<dbReference type="PROSITE" id="PS51148">
    <property type="entry name" value="AXH"/>
    <property type="match status" value="1"/>
</dbReference>
<evidence type="ECO:0000259" key="7">
    <source>
        <dbReference type="PROSITE" id="PS51148"/>
    </source>
</evidence>
<proteinExistence type="predicted"/>
<name>A0A815ECL2_9BILA</name>
<dbReference type="InterPro" id="IPR043404">
    <property type="entry name" value="ATAXIN1-like"/>
</dbReference>
<evidence type="ECO:0000256" key="6">
    <source>
        <dbReference type="ARBA" id="ARBA00023242"/>
    </source>
</evidence>
<gene>
    <name evidence="8" type="ORF">JYZ213_LOCUS32799</name>
    <name evidence="9" type="ORF">OXD698_LOCUS10996</name>
</gene>
<dbReference type="Proteomes" id="UP000663844">
    <property type="component" value="Unassembled WGS sequence"/>
</dbReference>
<evidence type="ECO:0000256" key="4">
    <source>
        <dbReference type="ARBA" id="ARBA00023125"/>
    </source>
</evidence>
<evidence type="ECO:0000313" key="8">
    <source>
        <dbReference type="EMBL" id="CAF1309989.1"/>
    </source>
</evidence>
<dbReference type="GO" id="GO:0006355">
    <property type="term" value="P:regulation of DNA-templated transcription"/>
    <property type="evidence" value="ECO:0007669"/>
    <property type="project" value="InterPro"/>
</dbReference>
<sequence>MYSSGSDLELVSSSNNMNSFQTWNQHNDYYPRNGSFHQHNPYFIQKPNDDNIVLEKFQYDTLVKLETGETKNIQQLTTNDFLISTKQSQQYSSLFARVEYIGCVDKYTGKVELRFYINEIRKMISYYVQQEMPFFVHQYSCWSSISPEYTRRICGLNCRQLECGDIIMAITEHPTISSQKYVKPDYTQQSPTKCLVERYMNEKISSSKDNIILKKQIFSNTK</sequence>
<keyword evidence="4" id="KW-0238">DNA-binding</keyword>
<accession>A0A815ECL2</accession>
<dbReference type="PANTHER" id="PTHR13392:SF13">
    <property type="entry name" value="AXH DOMAIN-CONTAINING PROTEIN"/>
    <property type="match status" value="1"/>
</dbReference>
<comment type="subcellular location">
    <subcellularLocation>
        <location evidence="1">Nucleus</location>
    </subcellularLocation>
</comment>
<evidence type="ECO:0000256" key="1">
    <source>
        <dbReference type="ARBA" id="ARBA00004123"/>
    </source>
</evidence>
<dbReference type="SUPFAM" id="SSF102031">
    <property type="entry name" value="AXH domain"/>
    <property type="match status" value="1"/>
</dbReference>
<feature type="domain" description="AXH" evidence="7">
    <location>
        <begin position="45"/>
        <end position="178"/>
    </location>
</feature>
<dbReference type="GO" id="GO:0003677">
    <property type="term" value="F:DNA binding"/>
    <property type="evidence" value="ECO:0007669"/>
    <property type="project" value="UniProtKB-KW"/>
</dbReference>
<dbReference type="EMBL" id="CAJNOG010000597">
    <property type="protein sequence ID" value="CAF1309989.1"/>
    <property type="molecule type" value="Genomic_DNA"/>
</dbReference>
<keyword evidence="3" id="KW-0805">Transcription regulation</keyword>